<reference evidence="3" key="1">
    <citation type="submission" date="2021-06" db="EMBL/GenBank/DDBJ databases">
        <title>Comparative genomics, transcriptomics and evolutionary studies reveal genomic signatures of adaptation to plant cell wall in hemibiotrophic fungi.</title>
        <authorList>
            <consortium name="DOE Joint Genome Institute"/>
            <person name="Baroncelli R."/>
            <person name="Diaz J.F."/>
            <person name="Benocci T."/>
            <person name="Peng M."/>
            <person name="Battaglia E."/>
            <person name="Haridas S."/>
            <person name="Andreopoulos W."/>
            <person name="Labutti K."/>
            <person name="Pangilinan J."/>
            <person name="Floch G.L."/>
            <person name="Makela M.R."/>
            <person name="Henrissat B."/>
            <person name="Grigoriev I.V."/>
            <person name="Crouch J.A."/>
            <person name="De Vries R.P."/>
            <person name="Sukno S.A."/>
            <person name="Thon M.R."/>
        </authorList>
    </citation>
    <scope>NUCLEOTIDE SEQUENCE</scope>
    <source>
        <strain evidence="3">CBS 102054</strain>
    </source>
</reference>
<dbReference type="RefSeq" id="XP_060444529.1">
    <property type="nucleotide sequence ID" value="XM_060590451.1"/>
</dbReference>
<sequence>MKRDKKKWQEEMEASFKTNFHGPLNVARAFLPFMRAKATGTLVYVSSQATWHVDVGAGAYSASKFALEGAIETLSKELSILAPTPRVLIMEPGYFRTKVFTNVASVPARLPEFAEFNAAIRAGAEALPGTEPGDPEKAVARIVELVKGDGMVGDKGQVPLRVVLWSDGWERIRNKCLGVLEGLKGWEDVARSADL</sequence>
<dbReference type="PANTHER" id="PTHR43976">
    <property type="entry name" value="SHORT CHAIN DEHYDROGENASE"/>
    <property type="match status" value="1"/>
</dbReference>
<gene>
    <name evidence="3" type="ORF">BDP81DRAFT_428701</name>
</gene>
<evidence type="ECO:0000313" key="4">
    <source>
        <dbReference type="Proteomes" id="UP001243989"/>
    </source>
</evidence>
<dbReference type="Proteomes" id="UP001243989">
    <property type="component" value="Unassembled WGS sequence"/>
</dbReference>
<name>A0AAI9ZPQ6_9PEZI</name>
<dbReference type="InterPro" id="IPR051911">
    <property type="entry name" value="SDR_oxidoreductase"/>
</dbReference>
<dbReference type="PRINTS" id="PR00081">
    <property type="entry name" value="GDHRDH"/>
</dbReference>
<accession>A0AAI9ZPQ6</accession>
<comment type="caution">
    <text evidence="3">The sequence shown here is derived from an EMBL/GenBank/DDBJ whole genome shotgun (WGS) entry which is preliminary data.</text>
</comment>
<proteinExistence type="inferred from homology"/>
<dbReference type="InterPro" id="IPR036291">
    <property type="entry name" value="NAD(P)-bd_dom_sf"/>
</dbReference>
<evidence type="ECO:0000256" key="1">
    <source>
        <dbReference type="ARBA" id="ARBA00006484"/>
    </source>
</evidence>
<evidence type="ECO:0000313" key="3">
    <source>
        <dbReference type="EMBL" id="KAK1635922.1"/>
    </source>
</evidence>
<keyword evidence="4" id="KW-1185">Reference proteome</keyword>
<dbReference type="Gene3D" id="3.40.50.720">
    <property type="entry name" value="NAD(P)-binding Rossmann-like Domain"/>
    <property type="match status" value="1"/>
</dbReference>
<dbReference type="GeneID" id="85475313"/>
<evidence type="ECO:0008006" key="5">
    <source>
        <dbReference type="Google" id="ProtNLM"/>
    </source>
</evidence>
<dbReference type="SUPFAM" id="SSF51735">
    <property type="entry name" value="NAD(P)-binding Rossmann-fold domains"/>
    <property type="match status" value="1"/>
</dbReference>
<keyword evidence="2" id="KW-0560">Oxidoreductase</keyword>
<protein>
    <recommendedName>
        <fullName evidence="5">NAD(P)-binding protein</fullName>
    </recommendedName>
</protein>
<evidence type="ECO:0000256" key="2">
    <source>
        <dbReference type="ARBA" id="ARBA00023002"/>
    </source>
</evidence>
<dbReference type="AlphaFoldDB" id="A0AAI9ZPQ6"/>
<comment type="similarity">
    <text evidence="1">Belongs to the short-chain dehydrogenases/reductases (SDR) family.</text>
</comment>
<dbReference type="PANTHER" id="PTHR43976:SF16">
    <property type="entry name" value="SHORT-CHAIN DEHYDROGENASE_REDUCTASE FAMILY PROTEIN"/>
    <property type="match status" value="1"/>
</dbReference>
<dbReference type="InterPro" id="IPR002347">
    <property type="entry name" value="SDR_fam"/>
</dbReference>
<dbReference type="EMBL" id="JAHMHQ010000011">
    <property type="protein sequence ID" value="KAK1635922.1"/>
    <property type="molecule type" value="Genomic_DNA"/>
</dbReference>
<organism evidence="3 4">
    <name type="scientific">Colletotrichum phormii</name>
    <dbReference type="NCBI Taxonomy" id="359342"/>
    <lineage>
        <taxon>Eukaryota</taxon>
        <taxon>Fungi</taxon>
        <taxon>Dikarya</taxon>
        <taxon>Ascomycota</taxon>
        <taxon>Pezizomycotina</taxon>
        <taxon>Sordariomycetes</taxon>
        <taxon>Hypocreomycetidae</taxon>
        <taxon>Glomerellales</taxon>
        <taxon>Glomerellaceae</taxon>
        <taxon>Colletotrichum</taxon>
        <taxon>Colletotrichum acutatum species complex</taxon>
    </lineage>
</organism>
<dbReference type="GO" id="GO:0016491">
    <property type="term" value="F:oxidoreductase activity"/>
    <property type="evidence" value="ECO:0007669"/>
    <property type="project" value="UniProtKB-KW"/>
</dbReference>
<dbReference type="Pfam" id="PF00106">
    <property type="entry name" value="adh_short"/>
    <property type="match status" value="1"/>
</dbReference>